<gene>
    <name evidence="2" type="ORF">SEMRO_472_G149980.1</name>
</gene>
<feature type="compositionally biased region" description="Low complexity" evidence="1">
    <location>
        <begin position="76"/>
        <end position="93"/>
    </location>
</feature>
<sequence>MLVENFDENICICPLGTDPSDYEPIAVREFVDEFNLIIADEDVNVTVTPVVRLVEIEPRTVANYTAAPSRSPTDQPSSNASLSPTSSPTEAAPEPTPAPTIEPTEEPTMERTAEPTGEPTVAPTDEPTSSPTGLPTASPTPNPSPEPTISPSGIPSTVPSFAPSSGPTIEPTPEPTLNPTTDPTKNPSSQPTTAAPSSLPSISPTNVPTTFVCDQDMITVEAYYYVLYTGNTSAVSDADLDSAFLAADRAMGKTGCSSVVGSASVKRRISRRRRRLQTQTGTTSTVEFLVSSSQLDNTPMYQSISAAESFLGNHNQQQQMQDNSVVGESLCQHFDVSVIAALCLNFPPG</sequence>
<dbReference type="PANTHER" id="PTHR33683">
    <property type="entry name" value="1, PUTATIVE-RELATED"/>
    <property type="match status" value="1"/>
</dbReference>
<reference evidence="2" key="1">
    <citation type="submission" date="2020-06" db="EMBL/GenBank/DDBJ databases">
        <authorList>
            <consortium name="Plant Systems Biology data submission"/>
        </authorList>
    </citation>
    <scope>NUCLEOTIDE SEQUENCE</scope>
    <source>
        <strain evidence="2">D6</strain>
    </source>
</reference>
<dbReference type="AlphaFoldDB" id="A0A9N8E2Y0"/>
<dbReference type="Proteomes" id="UP001153069">
    <property type="component" value="Unassembled WGS sequence"/>
</dbReference>
<feature type="compositionally biased region" description="Polar residues" evidence="1">
    <location>
        <begin position="149"/>
        <end position="166"/>
    </location>
</feature>
<proteinExistence type="predicted"/>
<organism evidence="2 3">
    <name type="scientific">Seminavis robusta</name>
    <dbReference type="NCBI Taxonomy" id="568900"/>
    <lineage>
        <taxon>Eukaryota</taxon>
        <taxon>Sar</taxon>
        <taxon>Stramenopiles</taxon>
        <taxon>Ochrophyta</taxon>
        <taxon>Bacillariophyta</taxon>
        <taxon>Bacillariophyceae</taxon>
        <taxon>Bacillariophycidae</taxon>
        <taxon>Naviculales</taxon>
        <taxon>Naviculaceae</taxon>
        <taxon>Seminavis</taxon>
    </lineage>
</organism>
<dbReference type="PANTHER" id="PTHR33683:SF46">
    <property type="entry name" value="SUSHI DOMAIN-CONTAINING PROTEIN"/>
    <property type="match status" value="1"/>
</dbReference>
<dbReference type="EMBL" id="CAICTM010000471">
    <property type="protein sequence ID" value="CAB9511190.1"/>
    <property type="molecule type" value="Genomic_DNA"/>
</dbReference>
<evidence type="ECO:0000313" key="3">
    <source>
        <dbReference type="Proteomes" id="UP001153069"/>
    </source>
</evidence>
<feature type="compositionally biased region" description="Polar residues" evidence="1">
    <location>
        <begin position="126"/>
        <end position="137"/>
    </location>
</feature>
<evidence type="ECO:0000256" key="1">
    <source>
        <dbReference type="SAM" id="MobiDB-lite"/>
    </source>
</evidence>
<comment type="caution">
    <text evidence="2">The sequence shown here is derived from an EMBL/GenBank/DDBJ whole genome shotgun (WGS) entry which is preliminary data.</text>
</comment>
<feature type="compositionally biased region" description="Pro residues" evidence="1">
    <location>
        <begin position="138"/>
        <end position="148"/>
    </location>
</feature>
<protein>
    <submittedName>
        <fullName evidence="2">ECF subfamily RNA polymerase sigma-24 subunit</fullName>
    </submittedName>
</protein>
<feature type="region of interest" description="Disordered" evidence="1">
    <location>
        <begin position="64"/>
        <end position="204"/>
    </location>
</feature>
<keyword evidence="3" id="KW-1185">Reference proteome</keyword>
<evidence type="ECO:0000313" key="2">
    <source>
        <dbReference type="EMBL" id="CAB9511190.1"/>
    </source>
</evidence>
<name>A0A9N8E2Y0_9STRA</name>
<accession>A0A9N8E2Y0</accession>
<feature type="compositionally biased region" description="Low complexity" evidence="1">
    <location>
        <begin position="177"/>
        <end position="204"/>
    </location>
</feature>
<feature type="compositionally biased region" description="Polar residues" evidence="1">
    <location>
        <begin position="64"/>
        <end position="75"/>
    </location>
</feature>